<keyword evidence="3 6" id="KW-0812">Transmembrane</keyword>
<keyword evidence="5 6" id="KW-0472">Membrane</keyword>
<gene>
    <name evidence="7" type="ORF">V6242_11180</name>
</gene>
<reference evidence="7 8" key="1">
    <citation type="submission" date="2024-02" db="EMBL/GenBank/DDBJ databases">
        <title>Bacteria isolated from the canopy kelp, Nereocystis luetkeana.</title>
        <authorList>
            <person name="Pfister C.A."/>
            <person name="Younker I.T."/>
            <person name="Light S.H."/>
        </authorList>
    </citation>
    <scope>NUCLEOTIDE SEQUENCE [LARGE SCALE GENOMIC DNA]</scope>
    <source>
        <strain evidence="7 8">TI.4.07</strain>
    </source>
</reference>
<dbReference type="InterPro" id="IPR002781">
    <property type="entry name" value="TM_pro_TauE-like"/>
</dbReference>
<dbReference type="EMBL" id="JBAKAR010000008">
    <property type="protein sequence ID" value="MEL0613709.1"/>
    <property type="molecule type" value="Genomic_DNA"/>
</dbReference>
<evidence type="ECO:0000256" key="5">
    <source>
        <dbReference type="ARBA" id="ARBA00023136"/>
    </source>
</evidence>
<feature type="transmembrane region" description="Helical" evidence="6">
    <location>
        <begin position="81"/>
        <end position="100"/>
    </location>
</feature>
<dbReference type="RefSeq" id="WP_341567405.1">
    <property type="nucleotide sequence ID" value="NZ_JBAKAR010000008.1"/>
</dbReference>
<keyword evidence="6" id="KW-1003">Cell membrane</keyword>
<evidence type="ECO:0000256" key="2">
    <source>
        <dbReference type="ARBA" id="ARBA00009142"/>
    </source>
</evidence>
<feature type="transmembrane region" description="Helical" evidence="6">
    <location>
        <begin position="107"/>
        <end position="126"/>
    </location>
</feature>
<feature type="transmembrane region" description="Helical" evidence="6">
    <location>
        <begin position="218"/>
        <end position="240"/>
    </location>
</feature>
<sequence>MELQLLILLFIIGGVAGALYATTQVSTPLFIVSAVLLFLPALGVELSGVLLPVIATAVVSFIPILLLEWVRDMKERKVDSVVLIALSPGAAMGGVIGAQLVSFMSPIYFKVALSILVLLLVCRGWLSARQRLQNTNNAYLGNLNSHALRMPIGLFIGVVSMMAGGAGKIMAETVLTKSSVDDEHRHSTAVGVALFVSIAAMVGFSFPAMPLSLPNTDGFIGGIQLLSCLVLAVSQMLFYLLCREKGNRLDRLVLTIGFVFFMLIAASRVWLMAL</sequence>
<feature type="transmembrane region" description="Helical" evidence="6">
    <location>
        <begin position="49"/>
        <end position="69"/>
    </location>
</feature>
<organism evidence="7 8">
    <name type="scientific">Marinomonas arenicola</name>
    <dbReference type="NCBI Taxonomy" id="569601"/>
    <lineage>
        <taxon>Bacteria</taxon>
        <taxon>Pseudomonadati</taxon>
        <taxon>Pseudomonadota</taxon>
        <taxon>Gammaproteobacteria</taxon>
        <taxon>Oceanospirillales</taxon>
        <taxon>Oceanospirillaceae</taxon>
        <taxon>Marinomonas</taxon>
    </lineage>
</organism>
<comment type="caution">
    <text evidence="7">The sequence shown here is derived from an EMBL/GenBank/DDBJ whole genome shotgun (WGS) entry which is preliminary data.</text>
</comment>
<protein>
    <recommendedName>
        <fullName evidence="6">Probable membrane transporter protein</fullName>
    </recommendedName>
</protein>
<keyword evidence="8" id="KW-1185">Reference proteome</keyword>
<dbReference type="Proteomes" id="UP001379949">
    <property type="component" value="Unassembled WGS sequence"/>
</dbReference>
<name>A0ABU9G7Y0_9GAMM</name>
<evidence type="ECO:0000256" key="3">
    <source>
        <dbReference type="ARBA" id="ARBA00022692"/>
    </source>
</evidence>
<evidence type="ECO:0000256" key="6">
    <source>
        <dbReference type="RuleBase" id="RU363041"/>
    </source>
</evidence>
<proteinExistence type="inferred from homology"/>
<dbReference type="Pfam" id="PF01925">
    <property type="entry name" value="TauE"/>
    <property type="match status" value="1"/>
</dbReference>
<feature type="transmembrane region" description="Helical" evidence="6">
    <location>
        <begin position="252"/>
        <end position="271"/>
    </location>
</feature>
<feature type="transmembrane region" description="Helical" evidence="6">
    <location>
        <begin position="188"/>
        <end position="206"/>
    </location>
</feature>
<keyword evidence="4 6" id="KW-1133">Transmembrane helix</keyword>
<evidence type="ECO:0000313" key="8">
    <source>
        <dbReference type="Proteomes" id="UP001379949"/>
    </source>
</evidence>
<evidence type="ECO:0000256" key="1">
    <source>
        <dbReference type="ARBA" id="ARBA00004141"/>
    </source>
</evidence>
<evidence type="ECO:0000313" key="7">
    <source>
        <dbReference type="EMBL" id="MEL0613709.1"/>
    </source>
</evidence>
<comment type="similarity">
    <text evidence="2 6">Belongs to the 4-toluene sulfonate uptake permease (TSUP) (TC 2.A.102) family.</text>
</comment>
<evidence type="ECO:0000256" key="4">
    <source>
        <dbReference type="ARBA" id="ARBA00022989"/>
    </source>
</evidence>
<accession>A0ABU9G7Y0</accession>
<comment type="subcellular location">
    <subcellularLocation>
        <location evidence="6">Cell membrane</location>
        <topology evidence="6">Multi-pass membrane protein</topology>
    </subcellularLocation>
    <subcellularLocation>
        <location evidence="1">Membrane</location>
        <topology evidence="1">Multi-pass membrane protein</topology>
    </subcellularLocation>
</comment>